<dbReference type="GO" id="GO:0005737">
    <property type="term" value="C:cytoplasm"/>
    <property type="evidence" value="ECO:0007669"/>
    <property type="project" value="TreeGrafter"/>
</dbReference>
<comment type="caution">
    <text evidence="1">The sequence shown here is derived from an EMBL/GenBank/DDBJ whole genome shotgun (WGS) entry which is preliminary data.</text>
</comment>
<dbReference type="GO" id="GO:0052726">
    <property type="term" value="F:inositol-1,3,4-trisphosphate 5-kinase activity"/>
    <property type="evidence" value="ECO:0007669"/>
    <property type="project" value="InterPro"/>
</dbReference>
<reference evidence="1 2" key="1">
    <citation type="submission" date="2013-07" db="EMBL/GenBank/DDBJ databases">
        <authorList>
            <person name="Stoco P.H."/>
            <person name="Wagner G."/>
            <person name="Gerber A."/>
            <person name="Zaha A."/>
            <person name="Thompson C."/>
            <person name="Bartholomeu D.C."/>
            <person name="Luckemeyer D.D."/>
            <person name="Bahia D."/>
            <person name="Loreto E."/>
            <person name="Prestes E.B."/>
            <person name="Lima F.M."/>
            <person name="Rodrigues-Luiz G."/>
            <person name="Vallejo G.A."/>
            <person name="Filho J.F."/>
            <person name="Monteiro K.M."/>
            <person name="Tyler K.M."/>
            <person name="de Almeida L.G."/>
            <person name="Ortiz M.F."/>
            <person name="Siervo M.A."/>
            <person name="de Moraes M.H."/>
            <person name="Cunha O.L."/>
            <person name="Mendonca-Neto R."/>
            <person name="Silva R."/>
            <person name="Teixeira S.M."/>
            <person name="Murta S.M."/>
            <person name="Sincero T.C."/>
            <person name="Mendes T.A."/>
            <person name="Urmenyi T.P."/>
            <person name="Silva V.G."/>
            <person name="da Rocha W.D."/>
            <person name="Andersson B."/>
            <person name="Romanha A.J."/>
            <person name="Steindel M."/>
            <person name="de Vasconcelos A.T."/>
            <person name="Grisard E.C."/>
        </authorList>
    </citation>
    <scope>NUCLEOTIDE SEQUENCE [LARGE SCALE GENOMIC DNA]</scope>
    <source>
        <strain evidence="1 2">SC58</strain>
    </source>
</reference>
<dbReference type="EMBL" id="AUPL01003693">
    <property type="protein sequence ID" value="ESL08601.1"/>
    <property type="molecule type" value="Genomic_DNA"/>
</dbReference>
<evidence type="ECO:0000313" key="2">
    <source>
        <dbReference type="Proteomes" id="UP000031737"/>
    </source>
</evidence>
<evidence type="ECO:0000313" key="1">
    <source>
        <dbReference type="EMBL" id="ESL08601.1"/>
    </source>
</evidence>
<dbReference type="InterPro" id="IPR008656">
    <property type="entry name" value="Inositol_tetrakis-P_1-kinase"/>
</dbReference>
<dbReference type="OrthoDB" id="245270at2759"/>
<organism evidence="1 2">
    <name type="scientific">Trypanosoma rangeli SC58</name>
    <dbReference type="NCBI Taxonomy" id="429131"/>
    <lineage>
        <taxon>Eukaryota</taxon>
        <taxon>Discoba</taxon>
        <taxon>Euglenozoa</taxon>
        <taxon>Kinetoplastea</taxon>
        <taxon>Metakinetoplastina</taxon>
        <taxon>Trypanosomatida</taxon>
        <taxon>Trypanosomatidae</taxon>
        <taxon>Trypanosoma</taxon>
        <taxon>Herpetosoma</taxon>
    </lineage>
</organism>
<dbReference type="GO" id="GO:0052725">
    <property type="term" value="F:inositol-1,3,4-trisphosphate 6-kinase activity"/>
    <property type="evidence" value="ECO:0007669"/>
    <property type="project" value="InterPro"/>
</dbReference>
<dbReference type="PANTHER" id="PTHR14217:SF1">
    <property type="entry name" value="INOSITOL-TETRAKISPHOSPHATE 1-KINASE"/>
    <property type="match status" value="1"/>
</dbReference>
<sequence length="455" mass="50375">MFVPLTPSVWRGVKGGGARWHMSDASNEKHVVIALCGSAKKKRQSFDKLQRYLEEVGAGRSRSEGCGDVHFTFSFLEMHYDEAKNSFSTVTGEDADVVLHKVSTLPPGAVGALRRWCVVASQGRRRRHLPPVILVDPVEKTRLVLRRSLTYKLLGSHLKRPFCQIPCSWLWARDEASLVPLGFVSLGLNDEEVAGSPGTTQRLRERWWMAKPDLSTGPPFTHHMVIWKGVQPKSDMPEEVRCLLPPSSNAFVVQEFLLYALPVVIKVYCIGSRVFVKAVSTTPLLRRVLSGMGAPVFVDSQSKFLNEVGWEEQEACWRSYLAEGERAHTQCSQIAEVLFQELGLTLFGFDLLLTPEHGPQQGSTLPAALSTSQETTPHTILLNTSLFDEVTGAPSELLCSASPVLIDVNYFPGFAGVEDAAEHMLDAIKAKVLEASVTHVRPVLEKMGLDCHRCC</sequence>
<dbReference type="GO" id="GO:0032957">
    <property type="term" value="P:inositol trisphosphate metabolic process"/>
    <property type="evidence" value="ECO:0007669"/>
    <property type="project" value="InterPro"/>
</dbReference>
<dbReference type="GO" id="GO:0047325">
    <property type="term" value="F:inositol-3,4,5,6-tetrakisphosphate 1-kinase activity"/>
    <property type="evidence" value="ECO:0007669"/>
    <property type="project" value="InterPro"/>
</dbReference>
<dbReference type="GO" id="GO:0005524">
    <property type="term" value="F:ATP binding"/>
    <property type="evidence" value="ECO:0007669"/>
    <property type="project" value="InterPro"/>
</dbReference>
<keyword evidence="2" id="KW-1185">Reference proteome</keyword>
<gene>
    <name evidence="1" type="ORF">TRSC58_03693</name>
</gene>
<proteinExistence type="predicted"/>
<protein>
    <submittedName>
        <fullName evidence="1">Uncharacterized protein</fullName>
    </submittedName>
</protein>
<dbReference type="Gene3D" id="3.30.470.20">
    <property type="entry name" value="ATP-grasp fold, B domain"/>
    <property type="match status" value="1"/>
</dbReference>
<dbReference type="Proteomes" id="UP000031737">
    <property type="component" value="Unassembled WGS sequence"/>
</dbReference>
<dbReference type="VEuPathDB" id="TriTrypDB:TRSC58_03693"/>
<accession>A0A061J3E4</accession>
<dbReference type="PANTHER" id="PTHR14217">
    <property type="entry name" value="INOSITOL-TETRAKISPHOSPHATE 1-KINASE"/>
    <property type="match status" value="1"/>
</dbReference>
<name>A0A061J3E4_TRYRA</name>
<dbReference type="GO" id="GO:0000287">
    <property type="term" value="F:magnesium ion binding"/>
    <property type="evidence" value="ECO:0007669"/>
    <property type="project" value="InterPro"/>
</dbReference>
<dbReference type="AlphaFoldDB" id="A0A061J3E4"/>